<evidence type="ECO:0000313" key="2">
    <source>
        <dbReference type="Proteomes" id="UP000314981"/>
    </source>
</evidence>
<dbReference type="Ensembl" id="ENSBIXT00000015090.1">
    <property type="protein sequence ID" value="ENSBIXP00000000955.1"/>
    <property type="gene ID" value="ENSBIXG00000029160.1"/>
</dbReference>
<name>A0A4W2BM50_BOBOX</name>
<reference evidence="1" key="3">
    <citation type="submission" date="2025-09" db="UniProtKB">
        <authorList>
            <consortium name="Ensembl"/>
        </authorList>
    </citation>
    <scope>IDENTIFICATION</scope>
</reference>
<dbReference type="AlphaFoldDB" id="A0A4W2BM50"/>
<sequence length="147" mass="16231">MQWFTEFMELFLSVWKLIKTLIFILSASLRTTPRAWSQGVPTQSRVASQGLCHPGRGHLGAPVLRTCGLPVGDAVLGQHALQSLYLLGQGLMCLDREWRRVVRPLVGGRPWPGGRVCTSWQLSSVSNRRPLVPPSCCAASFGSDVFR</sequence>
<dbReference type="OMA" id="CSHMFPR"/>
<dbReference type="Proteomes" id="UP000314981">
    <property type="component" value="Chromosome 25"/>
</dbReference>
<organism evidence="1 2">
    <name type="scientific">Bos indicus x Bos taurus</name>
    <name type="common">Hybrid cattle</name>
    <dbReference type="NCBI Taxonomy" id="30522"/>
    <lineage>
        <taxon>Eukaryota</taxon>
        <taxon>Metazoa</taxon>
        <taxon>Chordata</taxon>
        <taxon>Craniata</taxon>
        <taxon>Vertebrata</taxon>
        <taxon>Euteleostomi</taxon>
        <taxon>Mammalia</taxon>
        <taxon>Eutheria</taxon>
        <taxon>Laurasiatheria</taxon>
        <taxon>Artiodactyla</taxon>
        <taxon>Ruminantia</taxon>
        <taxon>Pecora</taxon>
        <taxon>Bovidae</taxon>
        <taxon>Bovinae</taxon>
        <taxon>Bos</taxon>
    </lineage>
</organism>
<evidence type="ECO:0000313" key="1">
    <source>
        <dbReference type="Ensembl" id="ENSBIXP00000000955.1"/>
    </source>
</evidence>
<reference evidence="1 2" key="1">
    <citation type="submission" date="2018-11" db="EMBL/GenBank/DDBJ databases">
        <title>Haplotype-resolved cattle genomes.</title>
        <authorList>
            <person name="Low W.Y."/>
            <person name="Tearle R."/>
            <person name="Bickhart D.M."/>
            <person name="Rosen B.D."/>
            <person name="Koren S."/>
            <person name="Rhie A."/>
            <person name="Hiendleder S."/>
            <person name="Phillippy A.M."/>
            <person name="Smith T.P.L."/>
            <person name="Williams J.L."/>
        </authorList>
    </citation>
    <scope>NUCLEOTIDE SEQUENCE [LARGE SCALE GENOMIC DNA]</scope>
</reference>
<reference evidence="1" key="2">
    <citation type="submission" date="2025-08" db="UniProtKB">
        <authorList>
            <consortium name="Ensembl"/>
        </authorList>
    </citation>
    <scope>IDENTIFICATION</scope>
</reference>
<keyword evidence="2" id="KW-1185">Reference proteome</keyword>
<accession>A0A4W2BM50</accession>
<proteinExistence type="predicted"/>
<protein>
    <submittedName>
        <fullName evidence="1">Uncharacterized protein</fullName>
    </submittedName>
</protein>